<keyword evidence="2" id="KW-0812">Transmembrane</keyword>
<feature type="transmembrane region" description="Helical" evidence="2">
    <location>
        <begin position="331"/>
        <end position="352"/>
    </location>
</feature>
<reference evidence="5" key="2">
    <citation type="submission" date="2015-01" db="EMBL/GenBank/DDBJ databases">
        <title>Draft genome sequence of potential hydrocarbon metabolising strain of Rhodococcus rhodochrous.</title>
        <authorList>
            <person name="Aggarwal R.K."/>
            <person name="Dawar C."/>
        </authorList>
    </citation>
    <scope>NUCLEOTIDE SEQUENCE [LARGE SCALE GENOMIC DNA]</scope>
    <source>
        <strain evidence="5">KG-21</strain>
    </source>
</reference>
<keyword evidence="2" id="KW-1133">Transmembrane helix</keyword>
<evidence type="ECO:0000313" key="4">
    <source>
        <dbReference type="EMBL" id="KOS57619.1"/>
    </source>
</evidence>
<proteinExistence type="predicted"/>
<evidence type="ECO:0000313" key="5">
    <source>
        <dbReference type="Proteomes" id="UP000037712"/>
    </source>
</evidence>
<gene>
    <name evidence="4" type="ORF">Z051_03525</name>
</gene>
<name>A0A0M8PRH4_RHORH</name>
<reference evidence="4 5" key="1">
    <citation type="journal article" date="2015" name="Genome Announc.">
        <title>Draft Genome Sequence of Rhodococcus rhodochrous Strain KG-21, a Soil Isolate from Oil Fields of Krishna-Godavari Basin, India.</title>
        <authorList>
            <person name="Dawar C."/>
            <person name="Aggarwal R.K."/>
        </authorList>
    </citation>
    <scope>NUCLEOTIDE SEQUENCE [LARGE SCALE GENOMIC DNA]</scope>
    <source>
        <strain evidence="4 5">KG-21</strain>
    </source>
</reference>
<evidence type="ECO:0000256" key="1">
    <source>
        <dbReference type="SAM" id="MobiDB-lite"/>
    </source>
</evidence>
<feature type="compositionally biased region" description="Basic and acidic residues" evidence="1">
    <location>
        <begin position="519"/>
        <end position="534"/>
    </location>
</feature>
<evidence type="ECO:0000256" key="2">
    <source>
        <dbReference type="SAM" id="Phobius"/>
    </source>
</evidence>
<feature type="transmembrane region" description="Helical" evidence="2">
    <location>
        <begin position="144"/>
        <end position="164"/>
    </location>
</feature>
<comment type="caution">
    <text evidence="4">The sequence shown here is derived from an EMBL/GenBank/DDBJ whole genome shotgun (WGS) entry which is preliminary data.</text>
</comment>
<keyword evidence="3" id="KW-0732">Signal</keyword>
<protein>
    <submittedName>
        <fullName evidence="4">Membrane protein</fullName>
    </submittedName>
</protein>
<feature type="region of interest" description="Disordered" evidence="1">
    <location>
        <begin position="500"/>
        <end position="638"/>
    </location>
</feature>
<evidence type="ECO:0000256" key="3">
    <source>
        <dbReference type="SAM" id="SignalP"/>
    </source>
</evidence>
<feature type="transmembrane region" description="Helical" evidence="2">
    <location>
        <begin position="426"/>
        <end position="443"/>
    </location>
</feature>
<feature type="compositionally biased region" description="Basic and acidic residues" evidence="1">
    <location>
        <begin position="695"/>
        <end position="704"/>
    </location>
</feature>
<keyword evidence="2" id="KW-0472">Membrane</keyword>
<feature type="signal peptide" evidence="3">
    <location>
        <begin position="1"/>
        <end position="20"/>
    </location>
</feature>
<organism evidence="4 5">
    <name type="scientific">Rhodococcus rhodochrous KG-21</name>
    <dbReference type="NCBI Taxonomy" id="1441923"/>
    <lineage>
        <taxon>Bacteria</taxon>
        <taxon>Bacillati</taxon>
        <taxon>Actinomycetota</taxon>
        <taxon>Actinomycetes</taxon>
        <taxon>Mycobacteriales</taxon>
        <taxon>Nocardiaceae</taxon>
        <taxon>Rhodococcus</taxon>
    </lineage>
</organism>
<feature type="region of interest" description="Disordered" evidence="1">
    <location>
        <begin position="685"/>
        <end position="704"/>
    </location>
</feature>
<feature type="compositionally biased region" description="Basic and acidic residues" evidence="1">
    <location>
        <begin position="586"/>
        <end position="597"/>
    </location>
</feature>
<accession>A0A0M8PRH4</accession>
<dbReference type="AlphaFoldDB" id="A0A0M8PRH4"/>
<sequence length="704" mass="75166">MAVLALALLPSMGTAHPAVAAGGFDCKDVPQPEFPNSAFPSLLDSTSAAQEPTEGGTGYQTYGWAGLKWYTYDLGCGEDLVRAPGAVSDTALGNTFLTIGKSLAAAAFWLDDQAQTAPESNRPSAMQKFDEIVVSISRGMSEIYGLWIGIGLTVVAAIILWKALKADSAGVTRTAALAAAALALGALMVGAPQKAIEVTDETFASLITDTQDQIFSVSFGGGGDGTLADGPTDPRNVLLDKVFLEDWRRGWFGTNYDDDVNRLGPELRDALAFTYAQQRQVSGNATAQNALGEEKADKFRQVVNSLGGDNATGINLSYGTFQGKDSGRTGIGFMAMIKLGLPSILWIGASILKITALLAIRFAILFAPVWVPLAIAHGGTLERVMRMLASAYMWAVAGTVIVALYLMALVQLYVTDNGRVDGSWRLWFMVLLTAICWFVMRPFKRLSQTFTANHASVFDRKARSAQQSLKHKLFTGASAVVGGPAGTIAEEAVGALRKATRGRAAERDLEQDSITPIRPEGRDLTHGRQVEATRARAATSRQGLGAYTPDKQPFSRTKRLAGSTATAEERDAKVAGPPDAIGSATIRDKPDDSEAEHAVGLNSHRHRQADQTGIEDDATRRTAPQPAGTGISQRWDGGKHAAIAPVKVYTPRRGDTSSNGVIPMVAIPGPRRAQAMPSASVRLWDASLHRPGRPAPDRESDRYE</sequence>
<dbReference type="Proteomes" id="UP000037712">
    <property type="component" value="Unassembled WGS sequence"/>
</dbReference>
<dbReference type="PATRIC" id="fig|1441923.3.peg.768"/>
<feature type="transmembrane region" description="Helical" evidence="2">
    <location>
        <begin position="358"/>
        <end position="379"/>
    </location>
</feature>
<feature type="chain" id="PRO_5005819892" evidence="3">
    <location>
        <begin position="21"/>
        <end position="704"/>
    </location>
</feature>
<feature type="transmembrane region" description="Helical" evidence="2">
    <location>
        <begin position="391"/>
        <end position="414"/>
    </location>
</feature>
<dbReference type="EMBL" id="AZYO01000004">
    <property type="protein sequence ID" value="KOS57619.1"/>
    <property type="molecule type" value="Genomic_DNA"/>
</dbReference>